<dbReference type="AlphaFoldDB" id="A0A6G6Y210"/>
<keyword evidence="2" id="KW-1185">Reference proteome</keyword>
<dbReference type="Proteomes" id="UP000501568">
    <property type="component" value="Chromosome"/>
</dbReference>
<protein>
    <submittedName>
        <fullName evidence="1">Uncharacterized protein</fullName>
    </submittedName>
</protein>
<evidence type="ECO:0000313" key="1">
    <source>
        <dbReference type="EMBL" id="QIG78847.1"/>
    </source>
</evidence>
<evidence type="ECO:0000313" key="2">
    <source>
        <dbReference type="Proteomes" id="UP000501568"/>
    </source>
</evidence>
<reference evidence="1 2" key="1">
    <citation type="submission" date="2020-02" db="EMBL/GenBank/DDBJ databases">
        <authorList>
            <person name="Zheng R.K."/>
            <person name="Sun C.M."/>
        </authorList>
    </citation>
    <scope>NUCLEOTIDE SEQUENCE [LARGE SCALE GENOMIC DNA]</scope>
    <source>
        <strain evidence="2">zrk23</strain>
    </source>
</reference>
<accession>A0A6G6Y210</accession>
<proteinExistence type="predicted"/>
<gene>
    <name evidence="1" type="ORF">G5C33_02930</name>
</gene>
<dbReference type="RefSeq" id="WP_165325846.1">
    <property type="nucleotide sequence ID" value="NZ_CP049109.1"/>
</dbReference>
<name>A0A6G6Y210_9SPHN</name>
<dbReference type="KEGG" id="spzr:G5C33_02930"/>
<dbReference type="EMBL" id="CP049109">
    <property type="protein sequence ID" value="QIG78847.1"/>
    <property type="molecule type" value="Genomic_DNA"/>
</dbReference>
<organism evidence="1 2">
    <name type="scientific">Stakelama tenebrarum</name>
    <dbReference type="NCBI Taxonomy" id="2711215"/>
    <lineage>
        <taxon>Bacteria</taxon>
        <taxon>Pseudomonadati</taxon>
        <taxon>Pseudomonadota</taxon>
        <taxon>Alphaproteobacteria</taxon>
        <taxon>Sphingomonadales</taxon>
        <taxon>Sphingomonadaceae</taxon>
        <taxon>Stakelama</taxon>
    </lineage>
</organism>
<sequence>MASRTEALSALIASARGPRPFSLASREAEEVLNVTLALTVELAVSNDRIDRLERLVAELRGEPVEQLRDIRYDGDIAQERHESTEALLMRALRVILDPRGQDAEAETATL</sequence>